<feature type="compositionally biased region" description="Basic residues" evidence="1">
    <location>
        <begin position="270"/>
        <end position="280"/>
    </location>
</feature>
<feature type="region of interest" description="Disordered" evidence="1">
    <location>
        <begin position="546"/>
        <end position="620"/>
    </location>
</feature>
<feature type="region of interest" description="Disordered" evidence="1">
    <location>
        <begin position="1"/>
        <end position="100"/>
    </location>
</feature>
<reference evidence="2" key="1">
    <citation type="journal article" date="2008" name="Nature">
        <title>The amphioxus genome and the evolution of the chordate karyotype.</title>
        <authorList>
            <consortium name="US DOE Joint Genome Institute (JGI-PGF)"/>
            <person name="Putnam N.H."/>
            <person name="Butts T."/>
            <person name="Ferrier D.E.K."/>
            <person name="Furlong R.F."/>
            <person name="Hellsten U."/>
            <person name="Kawashima T."/>
            <person name="Robinson-Rechavi M."/>
            <person name="Shoguchi E."/>
            <person name="Terry A."/>
            <person name="Yu J.-K."/>
            <person name="Benito-Gutierrez E.L."/>
            <person name="Dubchak I."/>
            <person name="Garcia-Fernandez J."/>
            <person name="Gibson-Brown J.J."/>
            <person name="Grigoriev I.V."/>
            <person name="Horton A.C."/>
            <person name="de Jong P.J."/>
            <person name="Jurka J."/>
            <person name="Kapitonov V.V."/>
            <person name="Kohara Y."/>
            <person name="Kuroki Y."/>
            <person name="Lindquist E."/>
            <person name="Lucas S."/>
            <person name="Osoegawa K."/>
            <person name="Pennacchio L.A."/>
            <person name="Salamov A.A."/>
            <person name="Satou Y."/>
            <person name="Sauka-Spengler T."/>
            <person name="Schmutz J."/>
            <person name="Shin-I T."/>
            <person name="Toyoda A."/>
            <person name="Bronner-Fraser M."/>
            <person name="Fujiyama A."/>
            <person name="Holland L.Z."/>
            <person name="Holland P.W.H."/>
            <person name="Satoh N."/>
            <person name="Rokhsar D.S."/>
        </authorList>
    </citation>
    <scope>NUCLEOTIDE SEQUENCE [LARGE SCALE GENOMIC DNA]</scope>
    <source>
        <strain evidence="2">S238N-H82</strain>
        <tissue evidence="2">Testes</tissue>
    </source>
</reference>
<feature type="compositionally biased region" description="Basic residues" evidence="1">
    <location>
        <begin position="126"/>
        <end position="135"/>
    </location>
</feature>
<feature type="compositionally biased region" description="Basic and acidic residues" evidence="1">
    <location>
        <begin position="446"/>
        <end position="455"/>
    </location>
</feature>
<feature type="compositionally biased region" description="Pro residues" evidence="1">
    <location>
        <begin position="43"/>
        <end position="56"/>
    </location>
</feature>
<feature type="region of interest" description="Disordered" evidence="1">
    <location>
        <begin position="429"/>
        <end position="455"/>
    </location>
</feature>
<organism>
    <name type="scientific">Branchiostoma floridae</name>
    <name type="common">Florida lancelet</name>
    <name type="synonym">Amphioxus</name>
    <dbReference type="NCBI Taxonomy" id="7739"/>
    <lineage>
        <taxon>Eukaryota</taxon>
        <taxon>Metazoa</taxon>
        <taxon>Chordata</taxon>
        <taxon>Cephalochordata</taxon>
        <taxon>Leptocardii</taxon>
        <taxon>Amphioxiformes</taxon>
        <taxon>Branchiostomatidae</taxon>
        <taxon>Branchiostoma</taxon>
    </lineage>
</organism>
<dbReference type="EMBL" id="GG666484">
    <property type="protein sequence ID" value="EEN64887.1"/>
    <property type="molecule type" value="Genomic_DNA"/>
</dbReference>
<feature type="compositionally biased region" description="Polar residues" evidence="1">
    <location>
        <begin position="435"/>
        <end position="445"/>
    </location>
</feature>
<evidence type="ECO:0000313" key="2">
    <source>
        <dbReference type="EMBL" id="EEN64887.1"/>
    </source>
</evidence>
<feature type="compositionally biased region" description="Polar residues" evidence="1">
    <location>
        <begin position="284"/>
        <end position="298"/>
    </location>
</feature>
<feature type="compositionally biased region" description="Polar residues" evidence="1">
    <location>
        <begin position="555"/>
        <end position="578"/>
    </location>
</feature>
<dbReference type="InParanoid" id="C3Y3L1"/>
<proteinExistence type="predicted"/>
<feature type="region of interest" description="Disordered" evidence="1">
    <location>
        <begin position="270"/>
        <end position="298"/>
    </location>
</feature>
<name>C3Y3L1_BRAFL</name>
<accession>C3Y3L1</accession>
<sequence>MSNSKKESPALRQQKYTNAIIRGRRHVPTPEAVPPSSLLDAPPLSPVPLPSPPKQPLPESRYRRPKHLVTNLNKRQPVPQGGFTAVNRYAKTPTHPDENAKVFEEYAERLTDIQQKQDCMGEGKPKPRRPSRRNKTPAPISMMMDSLENENMSESERYKRKKETIKKVQDSMGVDKTNTRKARNAAKPPTSRKTVEEQQVFSLGHHEERSPTPAEYDDFKLKDEIVQEFRSYQKTRALTPTTNRGEDGTNVGRMAEMEKMMEGDLHTKPKSIKTKKRKTCVKMSPNNQANVGQDKMSVTSHEVYTPDWEEEGRAHSRFNKTSQSGRLSMVSNTSTMERGKDFEVYLYTPDWEEEGQVQSNTSSQCGHLSRVSNTATMERGKDDGVYTPDWEEDDGVQKCHKMSRQSGHLGRVDNTPTMDCVMHDLDVEEDGPVQSLYSTSPQSGHLSREDSTPITDTTKDWMYHIRKVGLEEMMESGKSRDEDSLHRKTNIQGKTTNKRHQARKERLVLPSLTADRFDSVGDQTSYTCLPSIGDGKGVMSAAAQTNVPDEDMGTTLPQLQFGTTRLGRSTSDTVTFKQPSDKSKVRSTKRRQKTDRNTLKDKKSQKRRRDSSGLSSPDLLVPLSLTDTPTRLVSLSLTNTQTRLVSLSLTDTPTRLVSLSLTNTQTRLVSLSLTDTPTRLVSLSLTDTPTRLVSLSLTNTQTRLVSLSLNTASTTVSSVHDCHIYKTSAPVLGAE</sequence>
<dbReference type="eggNOG" id="ENOG502SYC8">
    <property type="taxonomic scope" value="Eukaryota"/>
</dbReference>
<feature type="region of interest" description="Disordered" evidence="1">
    <location>
        <begin position="112"/>
        <end position="197"/>
    </location>
</feature>
<evidence type="ECO:0000256" key="1">
    <source>
        <dbReference type="SAM" id="MobiDB-lite"/>
    </source>
</evidence>
<protein>
    <submittedName>
        <fullName evidence="2">Uncharacterized protein</fullName>
    </submittedName>
</protein>
<gene>
    <name evidence="2" type="ORF">BRAFLDRAFT_102033</name>
</gene>
<dbReference type="AlphaFoldDB" id="C3Y3L1"/>